<reference evidence="3 4" key="1">
    <citation type="journal article" date="2017" name="MBio">
        <title>Type VI secretion-mediated competition in the bee gut microbiome.</title>
        <authorList>
            <person name="Steele M.I."/>
            <person name="Kwong W.K."/>
            <person name="Powell J.E."/>
            <person name="Whiteley M."/>
            <person name="Moran N.A."/>
        </authorList>
    </citation>
    <scope>NUCLEOTIDE SEQUENCE [LARGE SCALE GENOMIC DNA]</scope>
    <source>
        <strain evidence="3 4">HK3</strain>
    </source>
</reference>
<feature type="region of interest" description="Disordered" evidence="1">
    <location>
        <begin position="86"/>
        <end position="111"/>
    </location>
</feature>
<dbReference type="EMBL" id="MEIU01000006">
    <property type="protein sequence ID" value="PIT62265.1"/>
    <property type="molecule type" value="Genomic_DNA"/>
</dbReference>
<accession>A0A855FWF6</accession>
<proteinExistence type="predicted"/>
<gene>
    <name evidence="3" type="ORF">BHC57_01260</name>
</gene>
<evidence type="ECO:0000256" key="1">
    <source>
        <dbReference type="SAM" id="MobiDB-lite"/>
    </source>
</evidence>
<name>A0A855FWF6_9NEIS</name>
<organism evidence="3 4">
    <name type="scientific">Snodgrassella alvi</name>
    <dbReference type="NCBI Taxonomy" id="1196083"/>
    <lineage>
        <taxon>Bacteria</taxon>
        <taxon>Pseudomonadati</taxon>
        <taxon>Pseudomonadota</taxon>
        <taxon>Betaproteobacteria</taxon>
        <taxon>Neisseriales</taxon>
        <taxon>Neisseriaceae</taxon>
        <taxon>Snodgrassella</taxon>
    </lineage>
</organism>
<evidence type="ECO:0000313" key="3">
    <source>
        <dbReference type="EMBL" id="PIT62265.1"/>
    </source>
</evidence>
<dbReference type="InterPro" id="IPR028947">
    <property type="entry name" value="Ntox34"/>
</dbReference>
<feature type="domain" description="Bacterial toxin 34" evidence="2">
    <location>
        <begin position="23"/>
        <end position="93"/>
    </location>
</feature>
<dbReference type="Pfam" id="PF15606">
    <property type="entry name" value="Ntox34"/>
    <property type="match status" value="1"/>
</dbReference>
<comment type="caution">
    <text evidence="3">The sequence shown here is derived from an EMBL/GenBank/DDBJ whole genome shotgun (WGS) entry which is preliminary data.</text>
</comment>
<protein>
    <recommendedName>
        <fullName evidence="2">Bacterial toxin 34 domain-containing protein</fullName>
    </recommendedName>
</protein>
<evidence type="ECO:0000259" key="2">
    <source>
        <dbReference type="Pfam" id="PF15606"/>
    </source>
</evidence>
<dbReference type="AlphaFoldDB" id="A0A855FWF6"/>
<evidence type="ECO:0000313" key="4">
    <source>
        <dbReference type="Proteomes" id="UP000230463"/>
    </source>
</evidence>
<sequence>MPEGLFPSKIKESELNKNNASCSDNVYLAALVKVSDAGIEEMVGERQSDEVVNGNKRPDRCDALKMMVNEGIISKLEAKSTDKAWGCRNSRASKDKKRKRQEYYNGNISIQ</sequence>
<dbReference type="Proteomes" id="UP000230463">
    <property type="component" value="Unassembled WGS sequence"/>
</dbReference>